<evidence type="ECO:0000256" key="3">
    <source>
        <dbReference type="ARBA" id="ARBA00022741"/>
    </source>
</evidence>
<proteinExistence type="inferred from homology"/>
<comment type="similarity">
    <text evidence="1">Belongs to the four-carbon acid sugar kinase family.</text>
</comment>
<keyword evidence="5" id="KW-0067">ATP-binding</keyword>
<protein>
    <recommendedName>
        <fullName evidence="12">Hydroxyacid dehydrogenase</fullName>
    </recommendedName>
</protein>
<dbReference type="SUPFAM" id="SSF142764">
    <property type="entry name" value="YgbK-like"/>
    <property type="match status" value="1"/>
</dbReference>
<evidence type="ECO:0000256" key="5">
    <source>
        <dbReference type="ARBA" id="ARBA00022840"/>
    </source>
</evidence>
<dbReference type="InterPro" id="IPR037051">
    <property type="entry name" value="4-carb_acid_sugar_kinase_N_sf"/>
</dbReference>
<name>A0A1E3AW62_9FIRM</name>
<keyword evidence="6" id="KW-0119">Carbohydrate metabolism</keyword>
<dbReference type="Pfam" id="PF07005">
    <property type="entry name" value="SBD_N"/>
    <property type="match status" value="1"/>
</dbReference>
<evidence type="ECO:0000259" key="9">
    <source>
        <dbReference type="Pfam" id="PF17042"/>
    </source>
</evidence>
<dbReference type="Gene3D" id="3.40.980.20">
    <property type="entry name" value="Four-carbon acid sugar kinase, nucleotide binding domain"/>
    <property type="match status" value="1"/>
</dbReference>
<keyword evidence="2" id="KW-0808">Transferase</keyword>
<dbReference type="EMBL" id="MCGI01000001">
    <property type="protein sequence ID" value="ODM12953.1"/>
    <property type="molecule type" value="Genomic_DNA"/>
</dbReference>
<gene>
    <name evidence="10" type="ORF">BEH84_00668</name>
</gene>
<feature type="compositionally biased region" description="Basic and acidic residues" evidence="7">
    <location>
        <begin position="1"/>
        <end position="25"/>
    </location>
</feature>
<dbReference type="GO" id="GO:0005524">
    <property type="term" value="F:ATP binding"/>
    <property type="evidence" value="ECO:0007669"/>
    <property type="project" value="UniProtKB-KW"/>
</dbReference>
<accession>A0A1E3AW62</accession>
<dbReference type="InterPro" id="IPR042213">
    <property type="entry name" value="NBD_C_sf"/>
</dbReference>
<evidence type="ECO:0000256" key="1">
    <source>
        <dbReference type="ARBA" id="ARBA00005715"/>
    </source>
</evidence>
<feature type="domain" description="Four-carbon acid sugar kinase nucleotide binding" evidence="9">
    <location>
        <begin position="356"/>
        <end position="520"/>
    </location>
</feature>
<feature type="region of interest" description="Disordered" evidence="7">
    <location>
        <begin position="1"/>
        <end position="33"/>
    </location>
</feature>
<reference evidence="10 11" key="1">
    <citation type="submission" date="2016-07" db="EMBL/GenBank/DDBJ databases">
        <title>Characterization of isolates of Eisenbergiella tayi derived from blood cultures, using whole genome sequencing.</title>
        <authorList>
            <person name="Burdz T."/>
            <person name="Wiebe D."/>
            <person name="Huynh C."/>
            <person name="Bernard K."/>
        </authorList>
    </citation>
    <scope>NUCLEOTIDE SEQUENCE [LARGE SCALE GENOMIC DNA]</scope>
    <source>
        <strain evidence="10 11">NML 120489</strain>
    </source>
</reference>
<dbReference type="InterPro" id="IPR031475">
    <property type="entry name" value="NBD_C"/>
</dbReference>
<dbReference type="Gene3D" id="3.40.50.10840">
    <property type="entry name" value="Putative sugar-binding, N-terminal domain"/>
    <property type="match status" value="1"/>
</dbReference>
<dbReference type="InterPro" id="IPR010737">
    <property type="entry name" value="4-carb_acid_sugar_kinase_N"/>
</dbReference>
<dbReference type="PATRIC" id="fig|1432052.3.peg.735"/>
<evidence type="ECO:0000256" key="4">
    <source>
        <dbReference type="ARBA" id="ARBA00022777"/>
    </source>
</evidence>
<dbReference type="AlphaFoldDB" id="A0A1E3AW62"/>
<evidence type="ECO:0000256" key="6">
    <source>
        <dbReference type="ARBA" id="ARBA00023277"/>
    </source>
</evidence>
<evidence type="ECO:0008006" key="12">
    <source>
        <dbReference type="Google" id="ProtNLM"/>
    </source>
</evidence>
<dbReference type="GO" id="GO:0016301">
    <property type="term" value="F:kinase activity"/>
    <property type="evidence" value="ECO:0007669"/>
    <property type="project" value="UniProtKB-KW"/>
</dbReference>
<dbReference type="Proteomes" id="UP000095003">
    <property type="component" value="Unassembled WGS sequence"/>
</dbReference>
<evidence type="ECO:0000259" key="8">
    <source>
        <dbReference type="Pfam" id="PF07005"/>
    </source>
</evidence>
<evidence type="ECO:0000256" key="2">
    <source>
        <dbReference type="ARBA" id="ARBA00022679"/>
    </source>
</evidence>
<sequence length="535" mass="58965">MERGKRIGKDEKSERDERMVTDEKTGGSIGMKMDGRVEADGKMEREVGRTMGIGKDEVFLKWGERRDEEWSEEWEERYWEVMGRERRKVVVLDDDPTGIQTVHGVFVYTDAGMESIRAGLLGEERVFFILTNSRALGEEETVRMHREIGRKVAAAAEELGVEFLFVSRGDSTLRGHYPAETESLREGLEGEGGCVDGEVICPFFEEGGRFTAGDVHYVEMGGGRLVPAGETEFAKDSSFGYVSSDLKDWVEEKSGGKVKREDVVSVSLEELREYRIGEVADKLMGVEHFGKVVVNAVSYEDLKVFVIALLEALGRGKYFLFRTAASFVKVLGGMEDRALLEGADLYGNVRSRFGGLVVVGSHVQKTTRQLEVLRKREGLCFLEFSVEGIGDEEKMEAEKRRVLKEAGEQMAAGVSVVIYTGRQVRTAESGKREDNLALSVRISEAVTELVGRMPVTPRFLVAKGGITSSDIGTKALGVKKAFVPGQILAGVPVWVTGEESRFPGIPYVIFPGNVGAEDALLQVVEKLEAGAVTGE</sequence>
<keyword evidence="3" id="KW-0547">Nucleotide-binding</keyword>
<evidence type="ECO:0000313" key="11">
    <source>
        <dbReference type="Proteomes" id="UP000095003"/>
    </source>
</evidence>
<dbReference type="Pfam" id="PF17042">
    <property type="entry name" value="NBD_C"/>
    <property type="match status" value="1"/>
</dbReference>
<dbReference type="RefSeq" id="WP_242880549.1">
    <property type="nucleotide sequence ID" value="NZ_JBKXXQ010000001.1"/>
</dbReference>
<comment type="caution">
    <text evidence="10">The sequence shown here is derived from an EMBL/GenBank/DDBJ whole genome shotgun (WGS) entry which is preliminary data.</text>
</comment>
<evidence type="ECO:0000256" key="7">
    <source>
        <dbReference type="SAM" id="MobiDB-lite"/>
    </source>
</evidence>
<organism evidence="10 11">
    <name type="scientific">Eisenbergiella tayi</name>
    <dbReference type="NCBI Taxonomy" id="1432052"/>
    <lineage>
        <taxon>Bacteria</taxon>
        <taxon>Bacillati</taxon>
        <taxon>Bacillota</taxon>
        <taxon>Clostridia</taxon>
        <taxon>Lachnospirales</taxon>
        <taxon>Lachnospiraceae</taxon>
        <taxon>Eisenbergiella</taxon>
    </lineage>
</organism>
<evidence type="ECO:0000313" key="10">
    <source>
        <dbReference type="EMBL" id="ODM12953.1"/>
    </source>
</evidence>
<keyword evidence="4" id="KW-0418">Kinase</keyword>
<feature type="domain" description="Four-carbon acid sugar kinase N-terminal" evidence="8">
    <location>
        <begin position="90"/>
        <end position="330"/>
    </location>
</feature>